<keyword evidence="1" id="KW-1133">Transmembrane helix</keyword>
<organism evidence="2 3">
    <name type="scientific">Chelatococcus sambhunathii</name>
    <dbReference type="NCBI Taxonomy" id="363953"/>
    <lineage>
        <taxon>Bacteria</taxon>
        <taxon>Pseudomonadati</taxon>
        <taxon>Pseudomonadota</taxon>
        <taxon>Alphaproteobacteria</taxon>
        <taxon>Hyphomicrobiales</taxon>
        <taxon>Chelatococcaceae</taxon>
        <taxon>Chelatococcus</taxon>
    </lineage>
</organism>
<feature type="transmembrane region" description="Helical" evidence="1">
    <location>
        <begin position="21"/>
        <end position="42"/>
    </location>
</feature>
<evidence type="ECO:0000313" key="2">
    <source>
        <dbReference type="EMBL" id="CUA85620.1"/>
    </source>
</evidence>
<protein>
    <submittedName>
        <fullName evidence="2">Uncharacterized protein</fullName>
    </submittedName>
</protein>
<reference evidence="2 3" key="1">
    <citation type="submission" date="2015-08" db="EMBL/GenBank/DDBJ databases">
        <authorList>
            <person name="Varghese N."/>
        </authorList>
    </citation>
    <scope>NUCLEOTIDE SEQUENCE [LARGE SCALE GENOMIC DNA]</scope>
    <source>
        <strain evidence="2 3">DSM 18167</strain>
    </source>
</reference>
<dbReference type="EMBL" id="CYHC01000002">
    <property type="protein sequence ID" value="CUA85620.1"/>
    <property type="molecule type" value="Genomic_DNA"/>
</dbReference>
<sequence length="63" mass="7538">MASWFQRRRERRRRRQRTEEVMSWFFLPIIVLISFFLGSLVWDQVSDPAQALIKAVASGDLLR</sequence>
<evidence type="ECO:0000256" key="1">
    <source>
        <dbReference type="SAM" id="Phobius"/>
    </source>
</evidence>
<proteinExistence type="predicted"/>
<dbReference type="Proteomes" id="UP000182178">
    <property type="component" value="Unassembled WGS sequence"/>
</dbReference>
<keyword evidence="3" id="KW-1185">Reference proteome</keyword>
<keyword evidence="1" id="KW-0472">Membrane</keyword>
<comment type="caution">
    <text evidence="2">The sequence shown here is derived from an EMBL/GenBank/DDBJ whole genome shotgun (WGS) entry which is preliminary data.</text>
</comment>
<keyword evidence="1" id="KW-0812">Transmembrane</keyword>
<name>A0ABM9U1B4_9HYPH</name>
<accession>A0ABM9U1B4</accession>
<evidence type="ECO:0000313" key="3">
    <source>
        <dbReference type="Proteomes" id="UP000182178"/>
    </source>
</evidence>
<gene>
    <name evidence="2" type="ORF">Ga0061061_102158</name>
</gene>